<dbReference type="CDD" id="cd06170">
    <property type="entry name" value="LuxR_C_like"/>
    <property type="match status" value="1"/>
</dbReference>
<feature type="domain" description="HTH luxR-type" evidence="2">
    <location>
        <begin position="145"/>
        <end position="210"/>
    </location>
</feature>
<dbReference type="InterPro" id="IPR000792">
    <property type="entry name" value="Tscrpt_reg_LuxR_C"/>
</dbReference>
<keyword evidence="4" id="KW-1185">Reference proteome</keyword>
<dbReference type="Gene3D" id="3.40.50.2300">
    <property type="match status" value="1"/>
</dbReference>
<dbReference type="GO" id="GO:0003677">
    <property type="term" value="F:DNA binding"/>
    <property type="evidence" value="ECO:0007669"/>
    <property type="project" value="UniProtKB-KW"/>
</dbReference>
<dbReference type="GO" id="GO:0006355">
    <property type="term" value="P:regulation of DNA-templated transcription"/>
    <property type="evidence" value="ECO:0007669"/>
    <property type="project" value="InterPro"/>
</dbReference>
<dbReference type="InterPro" id="IPR016032">
    <property type="entry name" value="Sig_transdc_resp-reg_C-effctor"/>
</dbReference>
<keyword evidence="1" id="KW-0238">DNA-binding</keyword>
<dbReference type="PANTHER" id="PTHR43214">
    <property type="entry name" value="TWO-COMPONENT RESPONSE REGULATOR"/>
    <property type="match status" value="1"/>
</dbReference>
<proteinExistence type="predicted"/>
<organism evidence="3 4">
    <name type="scientific">Thiosulfativibrio zosterae</name>
    <dbReference type="NCBI Taxonomy" id="2675053"/>
    <lineage>
        <taxon>Bacteria</taxon>
        <taxon>Pseudomonadati</taxon>
        <taxon>Pseudomonadota</taxon>
        <taxon>Gammaproteobacteria</taxon>
        <taxon>Thiotrichales</taxon>
        <taxon>Piscirickettsiaceae</taxon>
        <taxon>Thiosulfativibrio</taxon>
    </lineage>
</organism>
<reference evidence="4" key="1">
    <citation type="submission" date="2019-11" db="EMBL/GenBank/DDBJ databases">
        <title>Isolation and characterization of two novel species in the genus Thiomicrorhabdus.</title>
        <authorList>
            <person name="Mochizuki J."/>
            <person name="Kojima H."/>
            <person name="Fukui M."/>
        </authorList>
    </citation>
    <scope>NUCLEOTIDE SEQUENCE [LARGE SCALE GENOMIC DNA]</scope>
    <source>
        <strain evidence="4">AkT22</strain>
    </source>
</reference>
<dbReference type="PRINTS" id="PR00038">
    <property type="entry name" value="HTHLUXR"/>
</dbReference>
<dbReference type="SUPFAM" id="SSF46894">
    <property type="entry name" value="C-terminal effector domain of the bipartite response regulators"/>
    <property type="match status" value="1"/>
</dbReference>
<dbReference type="SMART" id="SM00421">
    <property type="entry name" value="HTH_LUXR"/>
    <property type="match status" value="1"/>
</dbReference>
<dbReference type="PROSITE" id="PS50043">
    <property type="entry name" value="HTH_LUXR_2"/>
    <property type="match status" value="1"/>
</dbReference>
<dbReference type="EMBL" id="AP021888">
    <property type="protein sequence ID" value="BBP44244.1"/>
    <property type="molecule type" value="Genomic_DNA"/>
</dbReference>
<evidence type="ECO:0000256" key="1">
    <source>
        <dbReference type="ARBA" id="ARBA00023125"/>
    </source>
</evidence>
<evidence type="ECO:0000313" key="4">
    <source>
        <dbReference type="Proteomes" id="UP000501466"/>
    </source>
</evidence>
<dbReference type="Proteomes" id="UP000501466">
    <property type="component" value="Chromosome"/>
</dbReference>
<dbReference type="RefSeq" id="WP_173291979.1">
    <property type="nucleotide sequence ID" value="NZ_AP021888.1"/>
</dbReference>
<gene>
    <name evidence="3" type="ORF">THMIRHAT_19900</name>
</gene>
<evidence type="ECO:0000313" key="3">
    <source>
        <dbReference type="EMBL" id="BBP44244.1"/>
    </source>
</evidence>
<dbReference type="KEGG" id="tzo:THMIRHAT_19900"/>
<dbReference type="Pfam" id="PF00196">
    <property type="entry name" value="GerE"/>
    <property type="match status" value="1"/>
</dbReference>
<protein>
    <recommendedName>
        <fullName evidence="2">HTH luxR-type domain-containing protein</fullName>
    </recommendedName>
</protein>
<name>A0A6F8PQD1_9GAMM</name>
<dbReference type="PANTHER" id="PTHR43214:SF43">
    <property type="entry name" value="TWO-COMPONENT RESPONSE REGULATOR"/>
    <property type="match status" value="1"/>
</dbReference>
<evidence type="ECO:0000259" key="2">
    <source>
        <dbReference type="PROSITE" id="PS50043"/>
    </source>
</evidence>
<dbReference type="InterPro" id="IPR039420">
    <property type="entry name" value="WalR-like"/>
</dbReference>
<accession>A0A6F8PQD1</accession>
<dbReference type="AlphaFoldDB" id="A0A6F8PQD1"/>
<sequence>MKKLPLFTLDSNLIKHWQAQLADTDYALAVFDNLTNMSNRLEQTSFPQHAVCLIHLDNFTDVALLKTLCAKFTLLILSNAPSNAEAIPLFKLGIKGYLNAFANQARILQVLFTLEAGSVWLGQQLLSELIQTGGLIEPEANLASEMLDESILTEREQQTLDLIRQGLSNAEIAQTLEITERTVKKHVNQLLEKCQVKDRLALVIKYPKRQ</sequence>